<dbReference type="PROSITE" id="PS50883">
    <property type="entry name" value="EAL"/>
    <property type="match status" value="1"/>
</dbReference>
<reference evidence="6 7" key="2">
    <citation type="journal article" date="2011" name="J. Bacteriol.">
        <title>Genomes of three methylotrophs from a single niche uncover genetic and metabolic divergence of Methylophilaceae.</title>
        <authorList>
            <person name="Lapidus A."/>
            <person name="Clum A."/>
            <person name="Labutti K."/>
            <person name="Kaluzhnaya M.G."/>
            <person name="Lim S."/>
            <person name="Beck D.A."/>
            <person name="Glavina Del Rio T."/>
            <person name="Nolan M."/>
            <person name="Mavromatis K."/>
            <person name="Huntemann M."/>
            <person name="Lucas S."/>
            <person name="Lidstrom M.E."/>
            <person name="Ivanova N."/>
            <person name="Chistoserdova L."/>
        </authorList>
    </citation>
    <scope>NUCLEOTIDE SEQUENCE [LARGE SCALE GENOMIC DNA]</scope>
    <source>
        <strain evidence="7">JLW8 / ATCC BAA-1282 / DSM 17540</strain>
    </source>
</reference>
<dbReference type="eggNOG" id="COG2202">
    <property type="taxonomic scope" value="Bacteria"/>
</dbReference>
<dbReference type="Pfam" id="PF00990">
    <property type="entry name" value="GGDEF"/>
    <property type="match status" value="1"/>
</dbReference>
<dbReference type="Pfam" id="PF00563">
    <property type="entry name" value="EAL"/>
    <property type="match status" value="1"/>
</dbReference>
<feature type="domain" description="PAC" evidence="3">
    <location>
        <begin position="213"/>
        <end position="265"/>
    </location>
</feature>
<dbReference type="SMART" id="SM00091">
    <property type="entry name" value="PAS"/>
    <property type="match status" value="2"/>
</dbReference>
<dbReference type="CDD" id="cd01949">
    <property type="entry name" value="GGDEF"/>
    <property type="match status" value="1"/>
</dbReference>
<evidence type="ECO:0000256" key="1">
    <source>
        <dbReference type="ARBA" id="ARBA00051114"/>
    </source>
</evidence>
<dbReference type="InterPro" id="IPR029787">
    <property type="entry name" value="Nucleotide_cyclase"/>
</dbReference>
<evidence type="ECO:0000259" key="3">
    <source>
        <dbReference type="PROSITE" id="PS50113"/>
    </source>
</evidence>
<feature type="domain" description="PAS" evidence="2">
    <location>
        <begin position="28"/>
        <end position="82"/>
    </location>
</feature>
<comment type="catalytic activity">
    <reaction evidence="1">
        <text>3',3'-c-di-GMP + H2O = 5'-phosphoguanylyl(3'-&gt;5')guanosine + H(+)</text>
        <dbReference type="Rhea" id="RHEA:24902"/>
        <dbReference type="ChEBI" id="CHEBI:15377"/>
        <dbReference type="ChEBI" id="CHEBI:15378"/>
        <dbReference type="ChEBI" id="CHEBI:58754"/>
        <dbReference type="ChEBI" id="CHEBI:58805"/>
        <dbReference type="EC" id="3.1.4.52"/>
    </reaction>
    <physiologicalReaction direction="left-to-right" evidence="1">
        <dbReference type="Rhea" id="RHEA:24903"/>
    </physiologicalReaction>
</comment>
<dbReference type="HOGENOM" id="CLU_000445_70_20_4"/>
<dbReference type="Proteomes" id="UP000002742">
    <property type="component" value="Chromosome"/>
</dbReference>
<dbReference type="SMART" id="SM00052">
    <property type="entry name" value="EAL"/>
    <property type="match status" value="1"/>
</dbReference>
<dbReference type="InterPro" id="IPR000160">
    <property type="entry name" value="GGDEF_dom"/>
</dbReference>
<dbReference type="SUPFAM" id="SSF55073">
    <property type="entry name" value="Nucleotide cyclase"/>
    <property type="match status" value="1"/>
</dbReference>
<dbReference type="CDD" id="cd00130">
    <property type="entry name" value="PAS"/>
    <property type="match status" value="2"/>
</dbReference>
<sequence length="699" mass="79398">MVAFKNDKHMHDALIHNLEGMLYCCLYDQDWTMVFVSNGCKELTGYAPEDLLHNQYISYEAVTFAEDRVMVRDTIQNALTEGNRYEVEYRINHADGSVIWVLERGNPIYNNAGMVIALEGYIQNIAKRKGIEQSLLAAELKYRSIFENTLEGIFQTTADGHYLIVNQSLAHMYGYSSPDELIHAFNSIQEQLYVKPGRREEFVQLLKENESVEKFESLVYRKDKSTIWISENARVVNDESGNILYYEGTVENITARKNYEEKLEYQAMHDSLTGLPNRNMLNDRLQLCINFANRYKNKMAVAFLDLDQFKLINDSMGHEVGDQLLVIMAKRLSSAVREIDTVVRLGGDEFVIVLTNIDDTNDIFMSMQRILEAVAVPLTINNMDYLVTCSIGVSIYPDDGLDANLLLRNADTAMYKAKKAGRNNFQIYTQALNAALTERVTLEYNLRQAIELEEFILHYQPKVDFATGKVCGAEALIRWQPEGQDLISPLKFINIAEETGLIETIGEWVLATACYKAKALQQKTGLHVPIAVNVSPRQFRQSNLANTIKKILAVTQLDPSYLELEITENTLIDDSSKFIETLHSLKKLGVKLAIDDFGTGYSSLAYLKDFPIDRLKIDKVFVSSIEEDPTNKAILKAIVVLGQSLGIEVIAEGVETQYQYDYLKSIGCDQLQGYYYSKPLPEQQFEQFLLTQPNSPTPQ</sequence>
<feature type="domain" description="PAS" evidence="2">
    <location>
        <begin position="138"/>
        <end position="179"/>
    </location>
</feature>
<dbReference type="NCBIfam" id="TIGR00254">
    <property type="entry name" value="GGDEF"/>
    <property type="match status" value="1"/>
</dbReference>
<organism evidence="6 7">
    <name type="scientific">Methylotenera mobilis (strain JLW8 / ATCC BAA-1282 / DSM 17540)</name>
    <dbReference type="NCBI Taxonomy" id="583345"/>
    <lineage>
        <taxon>Bacteria</taxon>
        <taxon>Pseudomonadati</taxon>
        <taxon>Pseudomonadota</taxon>
        <taxon>Betaproteobacteria</taxon>
        <taxon>Nitrosomonadales</taxon>
        <taxon>Methylophilaceae</taxon>
        <taxon>Methylotenera</taxon>
    </lineage>
</organism>
<dbReference type="InterPro" id="IPR000014">
    <property type="entry name" value="PAS"/>
</dbReference>
<dbReference type="PROSITE" id="PS50113">
    <property type="entry name" value="PAC"/>
    <property type="match status" value="2"/>
</dbReference>
<feature type="domain" description="EAL" evidence="4">
    <location>
        <begin position="439"/>
        <end position="693"/>
    </location>
</feature>
<dbReference type="Pfam" id="PF08447">
    <property type="entry name" value="PAS_3"/>
    <property type="match status" value="1"/>
</dbReference>
<name>C6WV10_METML</name>
<dbReference type="SUPFAM" id="SSF141868">
    <property type="entry name" value="EAL domain-like"/>
    <property type="match status" value="1"/>
</dbReference>
<proteinExistence type="predicted"/>
<dbReference type="NCBIfam" id="TIGR00229">
    <property type="entry name" value="sensory_box"/>
    <property type="match status" value="2"/>
</dbReference>
<evidence type="ECO:0000259" key="5">
    <source>
        <dbReference type="PROSITE" id="PS50887"/>
    </source>
</evidence>
<dbReference type="InterPro" id="IPR035919">
    <property type="entry name" value="EAL_sf"/>
</dbReference>
<dbReference type="InterPro" id="IPR001633">
    <property type="entry name" value="EAL_dom"/>
</dbReference>
<dbReference type="SUPFAM" id="SSF55785">
    <property type="entry name" value="PYP-like sensor domain (PAS domain)"/>
    <property type="match status" value="2"/>
</dbReference>
<protein>
    <submittedName>
        <fullName evidence="6">Diguanylate cyclase/phosphodiesterase with PAS/PAC sensor(S)</fullName>
    </submittedName>
</protein>
<dbReference type="PANTHER" id="PTHR44757:SF2">
    <property type="entry name" value="BIOFILM ARCHITECTURE MAINTENANCE PROTEIN MBAA"/>
    <property type="match status" value="1"/>
</dbReference>
<dbReference type="SMART" id="SM00086">
    <property type="entry name" value="PAC"/>
    <property type="match status" value="2"/>
</dbReference>
<dbReference type="GO" id="GO:0071732">
    <property type="term" value="P:cellular response to nitric oxide"/>
    <property type="evidence" value="ECO:0007669"/>
    <property type="project" value="UniProtKB-ARBA"/>
</dbReference>
<dbReference type="Gene3D" id="3.30.70.270">
    <property type="match status" value="1"/>
</dbReference>
<dbReference type="KEGG" id="mmb:Mmol_0849"/>
<keyword evidence="7" id="KW-1185">Reference proteome</keyword>
<reference evidence="7" key="1">
    <citation type="submission" date="2009-07" db="EMBL/GenBank/DDBJ databases">
        <title>Complete sequence of Methylotenera mobilis JLW8.</title>
        <authorList>
            <consortium name="US DOE Joint Genome Institute"/>
            <person name="Lucas S."/>
            <person name="Copeland A."/>
            <person name="Lapidus A."/>
            <person name="Glavina del Rio T."/>
            <person name="Tice H."/>
            <person name="Bruce D."/>
            <person name="Goodwin L."/>
            <person name="Pitluck S."/>
            <person name="LaButti K.M."/>
            <person name="Clum A."/>
            <person name="Larimer F."/>
            <person name="Land M."/>
            <person name="Hauser L."/>
            <person name="Kyrpides N."/>
            <person name="Mikhailova N."/>
            <person name="Kayluzhnaya M."/>
            <person name="Chistoserdova L."/>
        </authorList>
    </citation>
    <scope>NUCLEOTIDE SEQUENCE [LARGE SCALE GENOMIC DNA]</scope>
    <source>
        <strain evidence="7">JLW8 / ATCC BAA-1282 / DSM 17540</strain>
    </source>
</reference>
<dbReference type="InterPro" id="IPR043128">
    <property type="entry name" value="Rev_trsase/Diguanyl_cyclase"/>
</dbReference>
<gene>
    <name evidence="6" type="ordered locus">Mmol_0849</name>
</gene>
<evidence type="ECO:0000259" key="4">
    <source>
        <dbReference type="PROSITE" id="PS50883"/>
    </source>
</evidence>
<dbReference type="FunFam" id="3.30.70.270:FF:000001">
    <property type="entry name" value="Diguanylate cyclase domain protein"/>
    <property type="match status" value="1"/>
</dbReference>
<evidence type="ECO:0000313" key="6">
    <source>
        <dbReference type="EMBL" id="ACT47759.1"/>
    </source>
</evidence>
<dbReference type="CDD" id="cd01948">
    <property type="entry name" value="EAL"/>
    <property type="match status" value="1"/>
</dbReference>
<dbReference type="InterPro" id="IPR052155">
    <property type="entry name" value="Biofilm_reg_signaling"/>
</dbReference>
<dbReference type="AlphaFoldDB" id="C6WV10"/>
<dbReference type="Pfam" id="PF13426">
    <property type="entry name" value="PAS_9"/>
    <property type="match status" value="1"/>
</dbReference>
<feature type="domain" description="PAC" evidence="3">
    <location>
        <begin position="85"/>
        <end position="137"/>
    </location>
</feature>
<dbReference type="PROSITE" id="PS50112">
    <property type="entry name" value="PAS"/>
    <property type="match status" value="2"/>
</dbReference>
<dbReference type="Gene3D" id="3.30.450.20">
    <property type="entry name" value="PAS domain"/>
    <property type="match status" value="2"/>
</dbReference>
<evidence type="ECO:0000313" key="7">
    <source>
        <dbReference type="Proteomes" id="UP000002742"/>
    </source>
</evidence>
<dbReference type="EMBL" id="CP001672">
    <property type="protein sequence ID" value="ACT47759.1"/>
    <property type="molecule type" value="Genomic_DNA"/>
</dbReference>
<dbReference type="SMART" id="SM00267">
    <property type="entry name" value="GGDEF"/>
    <property type="match status" value="1"/>
</dbReference>
<dbReference type="PROSITE" id="PS50887">
    <property type="entry name" value="GGDEF"/>
    <property type="match status" value="1"/>
</dbReference>
<dbReference type="eggNOG" id="COG5001">
    <property type="taxonomic scope" value="Bacteria"/>
</dbReference>
<dbReference type="OrthoDB" id="9813903at2"/>
<dbReference type="PANTHER" id="PTHR44757">
    <property type="entry name" value="DIGUANYLATE CYCLASE DGCP"/>
    <property type="match status" value="1"/>
</dbReference>
<dbReference type="FunFam" id="3.20.20.450:FF:000001">
    <property type="entry name" value="Cyclic di-GMP phosphodiesterase yahA"/>
    <property type="match status" value="1"/>
</dbReference>
<dbReference type="GO" id="GO:0071111">
    <property type="term" value="F:cyclic-guanylate-specific phosphodiesterase activity"/>
    <property type="evidence" value="ECO:0007669"/>
    <property type="project" value="UniProtKB-EC"/>
</dbReference>
<dbReference type="InterPro" id="IPR013655">
    <property type="entry name" value="PAS_fold_3"/>
</dbReference>
<evidence type="ECO:0000259" key="2">
    <source>
        <dbReference type="PROSITE" id="PS50112"/>
    </source>
</evidence>
<dbReference type="InterPro" id="IPR001610">
    <property type="entry name" value="PAC"/>
</dbReference>
<accession>C6WV10</accession>
<dbReference type="STRING" id="583345.Mmol_0849"/>
<dbReference type="InterPro" id="IPR000700">
    <property type="entry name" value="PAS-assoc_C"/>
</dbReference>
<dbReference type="InterPro" id="IPR035965">
    <property type="entry name" value="PAS-like_dom_sf"/>
</dbReference>
<feature type="domain" description="GGDEF" evidence="5">
    <location>
        <begin position="297"/>
        <end position="430"/>
    </location>
</feature>
<dbReference type="Gene3D" id="3.20.20.450">
    <property type="entry name" value="EAL domain"/>
    <property type="match status" value="1"/>
</dbReference>